<dbReference type="RefSeq" id="WP_346143863.1">
    <property type="nucleotide sequence ID" value="NZ_BAAAUA010000014.1"/>
</dbReference>
<evidence type="ECO:0000313" key="2">
    <source>
        <dbReference type="EMBL" id="MFC5642126.1"/>
    </source>
</evidence>
<accession>A0ABW0V956</accession>
<gene>
    <name evidence="2" type="ORF">ACFPZF_12305</name>
</gene>
<reference evidence="3" key="1">
    <citation type="journal article" date="2019" name="Int. J. Syst. Evol. Microbiol.">
        <title>The Global Catalogue of Microorganisms (GCM) 10K type strain sequencing project: providing services to taxonomists for standard genome sequencing and annotation.</title>
        <authorList>
            <consortium name="The Broad Institute Genomics Platform"/>
            <consortium name="The Broad Institute Genome Sequencing Center for Infectious Disease"/>
            <person name="Wu L."/>
            <person name="Ma J."/>
        </authorList>
    </citation>
    <scope>NUCLEOTIDE SEQUENCE [LARGE SCALE GENOMIC DNA]</scope>
    <source>
        <strain evidence="3">CGMCC 4.1622</strain>
    </source>
</reference>
<protein>
    <submittedName>
        <fullName evidence="2">Uncharacterized protein</fullName>
    </submittedName>
</protein>
<keyword evidence="3" id="KW-1185">Reference proteome</keyword>
<name>A0ABW0V956_9ACTN</name>
<organism evidence="2 3">
    <name type="scientific">Kitasatospora cinereorecta</name>
    <dbReference type="NCBI Taxonomy" id="285560"/>
    <lineage>
        <taxon>Bacteria</taxon>
        <taxon>Bacillati</taxon>
        <taxon>Actinomycetota</taxon>
        <taxon>Actinomycetes</taxon>
        <taxon>Kitasatosporales</taxon>
        <taxon>Streptomycetaceae</taxon>
        <taxon>Kitasatospora</taxon>
    </lineage>
</organism>
<evidence type="ECO:0000256" key="1">
    <source>
        <dbReference type="SAM" id="MobiDB-lite"/>
    </source>
</evidence>
<feature type="region of interest" description="Disordered" evidence="1">
    <location>
        <begin position="1"/>
        <end position="42"/>
    </location>
</feature>
<comment type="caution">
    <text evidence="2">The sequence shown here is derived from an EMBL/GenBank/DDBJ whole genome shotgun (WGS) entry which is preliminary data.</text>
</comment>
<dbReference type="EMBL" id="JBHSOC010000018">
    <property type="protein sequence ID" value="MFC5642126.1"/>
    <property type="molecule type" value="Genomic_DNA"/>
</dbReference>
<sequence>MAVPAQSGPPALTVRPRPGPDHNVLDAVGALDQDTAERRSGC</sequence>
<dbReference type="Proteomes" id="UP001596066">
    <property type="component" value="Unassembled WGS sequence"/>
</dbReference>
<proteinExistence type="predicted"/>
<evidence type="ECO:0000313" key="3">
    <source>
        <dbReference type="Proteomes" id="UP001596066"/>
    </source>
</evidence>